<evidence type="ECO:0000256" key="8">
    <source>
        <dbReference type="ARBA" id="ARBA00022919"/>
    </source>
</evidence>
<evidence type="ECO:0000256" key="6">
    <source>
        <dbReference type="ARBA" id="ARBA00022729"/>
    </source>
</evidence>
<keyword evidence="7 12" id="KW-0378">Hydrolase</keyword>
<feature type="chain" id="PRO_5036447998" description="Glucosylceramidase" evidence="13">
    <location>
        <begin position="19"/>
        <end position="518"/>
    </location>
</feature>
<feature type="domain" description="Glycosyl hydrolase family 30 beta sandwich" evidence="15">
    <location>
        <begin position="449"/>
        <end position="516"/>
    </location>
</feature>
<dbReference type="GO" id="GO:0016241">
    <property type="term" value="P:regulation of macroautophagy"/>
    <property type="evidence" value="ECO:0007669"/>
    <property type="project" value="UniProtKB-ARBA"/>
</dbReference>
<sequence>MFICQLLIVSLLLIGLECNPCQPRAYGDHNIVCVCNATYCDDLYLASDIASNQAALYETNKSGSRFQLSILNFSKKADPNTPILSVNRSQMFQFIVGFGGAFTDAAGININSVTPQLQKRIMSSYFSKNGLEYNMGRIPIASCDFSTHPYSYDDIAGDFVLKHFKLTKEDLTLKIPFIKQAMSLSKEQLLLFGSPWSAPAWMKTNNAMNGKGGLKGNPGGKYYKTWANYIIRFLKEYEAYNITLWGLTLQNEPTDGCVVDFAFQSMCFPPELQRDFLKLDFGPALKNAGFTPENMKVMIVDDDRAVLPKWADKILEDPEAAQYVSGIAFHWYFEEFFPHKILDITHGKHPNVFYLASEACVGSYPWDFPKVALGSWNRAARYARDIIQDLLNWSIGWIDWNLVLDMQGGPNWVKNYVDAPIIVNVGTDEFYKQPMYYALAQFSKTLPRGSYRIGFQVSPSSSALGSDCYVAAFLTPQNQIVVIAVNMQEQNVPFVLYDPLKGFLRITMNANSIQSYVW</sequence>
<dbReference type="AlphaFoldDB" id="A0A8X6QI61"/>
<evidence type="ECO:0000256" key="13">
    <source>
        <dbReference type="SAM" id="SignalP"/>
    </source>
</evidence>
<dbReference type="GO" id="GO:0010605">
    <property type="term" value="P:negative regulation of macromolecule metabolic process"/>
    <property type="evidence" value="ECO:0007669"/>
    <property type="project" value="UniProtKB-ARBA"/>
</dbReference>
<dbReference type="GO" id="GO:0005102">
    <property type="term" value="F:signaling receptor binding"/>
    <property type="evidence" value="ECO:0007669"/>
    <property type="project" value="UniProtKB-ARBA"/>
</dbReference>
<dbReference type="GO" id="GO:0007040">
    <property type="term" value="P:lysosome organization"/>
    <property type="evidence" value="ECO:0007669"/>
    <property type="project" value="UniProtKB-ARBA"/>
</dbReference>
<dbReference type="GO" id="GO:0042391">
    <property type="term" value="P:regulation of membrane potential"/>
    <property type="evidence" value="ECO:0007669"/>
    <property type="project" value="UniProtKB-ARBA"/>
</dbReference>
<comment type="caution">
    <text evidence="16">The sequence shown here is derived from an EMBL/GenBank/DDBJ whole genome shotgun (WGS) entry which is preliminary data.</text>
</comment>
<dbReference type="Pfam" id="PF17189">
    <property type="entry name" value="Glyco_hydro_30C"/>
    <property type="match status" value="1"/>
</dbReference>
<comment type="pathway">
    <text evidence="3">Sphingolipid metabolism.</text>
</comment>
<evidence type="ECO:0000256" key="10">
    <source>
        <dbReference type="ARBA" id="ARBA00050474"/>
    </source>
</evidence>
<evidence type="ECO:0000256" key="5">
    <source>
        <dbReference type="ARBA" id="ARBA00012658"/>
    </source>
</evidence>
<dbReference type="InterPro" id="IPR017853">
    <property type="entry name" value="GH"/>
</dbReference>
<feature type="domain" description="Glycosyl hydrolase family 30 TIM-barrel" evidence="14">
    <location>
        <begin position="95"/>
        <end position="445"/>
    </location>
</feature>
<dbReference type="GO" id="GO:0051246">
    <property type="term" value="P:regulation of protein metabolic process"/>
    <property type="evidence" value="ECO:0007669"/>
    <property type="project" value="UniProtKB-ARBA"/>
</dbReference>
<evidence type="ECO:0000256" key="7">
    <source>
        <dbReference type="ARBA" id="ARBA00022801"/>
    </source>
</evidence>
<keyword evidence="17" id="KW-1185">Reference proteome</keyword>
<dbReference type="InterPro" id="IPR033453">
    <property type="entry name" value="Glyco_hydro_30_TIM-barrel"/>
</dbReference>
<dbReference type="GO" id="GO:0004348">
    <property type="term" value="F:glucosylceramidase activity"/>
    <property type="evidence" value="ECO:0007669"/>
    <property type="project" value="UniProtKB-EC"/>
</dbReference>
<dbReference type="OrthoDB" id="2160638at2759"/>
<keyword evidence="9 12" id="KW-0443">Lipid metabolism</keyword>
<dbReference type="GO" id="GO:0030163">
    <property type="term" value="P:protein catabolic process"/>
    <property type="evidence" value="ECO:0007669"/>
    <property type="project" value="UniProtKB-ARBA"/>
</dbReference>
<dbReference type="InterPro" id="IPR033452">
    <property type="entry name" value="GH30_C"/>
</dbReference>
<evidence type="ECO:0000256" key="2">
    <source>
        <dbReference type="ARBA" id="ARBA00004760"/>
    </source>
</evidence>
<dbReference type="GO" id="GO:0032006">
    <property type="term" value="P:regulation of TOR signaling"/>
    <property type="evidence" value="ECO:0007669"/>
    <property type="project" value="UniProtKB-ARBA"/>
</dbReference>
<dbReference type="FunFam" id="3.20.20.80:FF:000030">
    <property type="entry name" value="Lysosomal acid glucosylceramidase"/>
    <property type="match status" value="1"/>
</dbReference>
<proteinExistence type="inferred from homology"/>
<dbReference type="GO" id="GO:0005774">
    <property type="term" value="C:vacuolar membrane"/>
    <property type="evidence" value="ECO:0007669"/>
    <property type="project" value="UniProtKB-ARBA"/>
</dbReference>
<evidence type="ECO:0000256" key="12">
    <source>
        <dbReference type="RuleBase" id="RU361188"/>
    </source>
</evidence>
<comment type="pathway">
    <text evidence="2">Lipid metabolism; sphingolipid metabolism.</text>
</comment>
<dbReference type="PRINTS" id="PR00843">
    <property type="entry name" value="GLHYDRLASE30"/>
</dbReference>
<accession>A0A8X6QI61</accession>
<dbReference type="PANTHER" id="PTHR11069">
    <property type="entry name" value="GLUCOSYLCERAMIDASE"/>
    <property type="match status" value="1"/>
</dbReference>
<evidence type="ECO:0000256" key="1">
    <source>
        <dbReference type="ARBA" id="ARBA00001013"/>
    </source>
</evidence>
<dbReference type="EC" id="3.2.1.45" evidence="5 12"/>
<comment type="catalytic activity">
    <reaction evidence="11">
        <text>an N-acyl-1-beta-D-glucosyl-15-methylhexadecasphing-4-enine + H2O = an N-acyl-15-methylhexadecasphing-4-enine + D-glucose</text>
        <dbReference type="Rhea" id="RHEA:34755"/>
        <dbReference type="ChEBI" id="CHEBI:4167"/>
        <dbReference type="ChEBI" id="CHEBI:15377"/>
        <dbReference type="ChEBI" id="CHEBI:70815"/>
        <dbReference type="ChEBI" id="CHEBI:70846"/>
    </reaction>
    <physiologicalReaction direction="left-to-right" evidence="11">
        <dbReference type="Rhea" id="RHEA:34756"/>
    </physiologicalReaction>
</comment>
<dbReference type="SUPFAM" id="SSF51445">
    <property type="entry name" value="(Trans)glycosidases"/>
    <property type="match status" value="1"/>
</dbReference>
<dbReference type="PANTHER" id="PTHR11069:SF23">
    <property type="entry name" value="LYSOSOMAL ACID GLUCOSYLCERAMIDASE"/>
    <property type="match status" value="1"/>
</dbReference>
<dbReference type="GO" id="GO:0006914">
    <property type="term" value="P:autophagy"/>
    <property type="evidence" value="ECO:0007669"/>
    <property type="project" value="UniProtKB-ARBA"/>
</dbReference>
<keyword evidence="6 13" id="KW-0732">Signal</keyword>
<feature type="signal peptide" evidence="13">
    <location>
        <begin position="1"/>
        <end position="18"/>
    </location>
</feature>
<gene>
    <name evidence="16" type="primary">GBA</name>
    <name evidence="16" type="ORF">NPIL_55341</name>
</gene>
<organism evidence="16 17">
    <name type="scientific">Nephila pilipes</name>
    <name type="common">Giant wood spider</name>
    <name type="synonym">Nephila maculata</name>
    <dbReference type="NCBI Taxonomy" id="299642"/>
    <lineage>
        <taxon>Eukaryota</taxon>
        <taxon>Metazoa</taxon>
        <taxon>Ecdysozoa</taxon>
        <taxon>Arthropoda</taxon>
        <taxon>Chelicerata</taxon>
        <taxon>Arachnida</taxon>
        <taxon>Araneae</taxon>
        <taxon>Araneomorphae</taxon>
        <taxon>Entelegynae</taxon>
        <taxon>Araneoidea</taxon>
        <taxon>Nephilidae</taxon>
        <taxon>Nephila</taxon>
    </lineage>
</organism>
<evidence type="ECO:0000313" key="17">
    <source>
        <dbReference type="Proteomes" id="UP000887013"/>
    </source>
</evidence>
<evidence type="ECO:0000256" key="9">
    <source>
        <dbReference type="ARBA" id="ARBA00023098"/>
    </source>
</evidence>
<comment type="similarity">
    <text evidence="4 12">Belongs to the glycosyl hydrolase 30 family.</text>
</comment>
<evidence type="ECO:0000256" key="3">
    <source>
        <dbReference type="ARBA" id="ARBA00004991"/>
    </source>
</evidence>
<evidence type="ECO:0000256" key="4">
    <source>
        <dbReference type="ARBA" id="ARBA00005382"/>
    </source>
</evidence>
<dbReference type="GO" id="GO:0008202">
    <property type="term" value="P:steroid metabolic process"/>
    <property type="evidence" value="ECO:0007669"/>
    <property type="project" value="UniProtKB-ARBA"/>
</dbReference>
<reference evidence="16" key="1">
    <citation type="submission" date="2020-08" db="EMBL/GenBank/DDBJ databases">
        <title>Multicomponent nature underlies the extraordinary mechanical properties of spider dragline silk.</title>
        <authorList>
            <person name="Kono N."/>
            <person name="Nakamura H."/>
            <person name="Mori M."/>
            <person name="Yoshida Y."/>
            <person name="Ohtoshi R."/>
            <person name="Malay A.D."/>
            <person name="Moran D.A.P."/>
            <person name="Tomita M."/>
            <person name="Numata K."/>
            <person name="Arakawa K."/>
        </authorList>
    </citation>
    <scope>NUCLEOTIDE SEQUENCE</scope>
</reference>
<keyword evidence="12" id="KW-0326">Glycosidase</keyword>
<comment type="catalytic activity">
    <reaction evidence="1">
        <text>a beta-D-glucosyl-(1&lt;-&gt;1')-N-acylsphing-4-enine + H2O = an N-acylsphing-4-enine + D-glucose</text>
        <dbReference type="Rhea" id="RHEA:13269"/>
        <dbReference type="ChEBI" id="CHEBI:4167"/>
        <dbReference type="ChEBI" id="CHEBI:15377"/>
        <dbReference type="ChEBI" id="CHEBI:22801"/>
        <dbReference type="ChEBI" id="CHEBI:52639"/>
        <dbReference type="EC" id="3.2.1.45"/>
    </reaction>
    <physiologicalReaction direction="left-to-right" evidence="1">
        <dbReference type="Rhea" id="RHEA:13270"/>
    </physiologicalReaction>
</comment>
<evidence type="ECO:0000256" key="11">
    <source>
        <dbReference type="ARBA" id="ARBA00051345"/>
    </source>
</evidence>
<dbReference type="InterPro" id="IPR001139">
    <property type="entry name" value="Glyco_hydro_30"/>
</dbReference>
<name>A0A8X6QI61_NEPPI</name>
<dbReference type="GO" id="GO:0016758">
    <property type="term" value="F:hexosyltransferase activity"/>
    <property type="evidence" value="ECO:0007669"/>
    <property type="project" value="UniProtKB-ARBA"/>
</dbReference>
<dbReference type="Proteomes" id="UP000887013">
    <property type="component" value="Unassembled WGS sequence"/>
</dbReference>
<dbReference type="GO" id="GO:0006680">
    <property type="term" value="P:glucosylceramide catabolic process"/>
    <property type="evidence" value="ECO:0007669"/>
    <property type="project" value="UniProtKB-ARBA"/>
</dbReference>
<keyword evidence="8 12" id="KW-0746">Sphingolipid metabolism</keyword>
<dbReference type="Pfam" id="PF02055">
    <property type="entry name" value="Glyco_hydro_30"/>
    <property type="match status" value="1"/>
</dbReference>
<evidence type="ECO:0000259" key="15">
    <source>
        <dbReference type="Pfam" id="PF17189"/>
    </source>
</evidence>
<dbReference type="EMBL" id="BMAW01079546">
    <property type="protein sequence ID" value="GFU15716.1"/>
    <property type="molecule type" value="Genomic_DNA"/>
</dbReference>
<dbReference type="SUPFAM" id="SSF51011">
    <property type="entry name" value="Glycosyl hydrolase domain"/>
    <property type="match status" value="1"/>
</dbReference>
<comment type="catalytic activity">
    <reaction evidence="10">
        <text>a beta-D-glucosylceramide + H2O = an N-acyl-sphingoid base + D-glucose</text>
        <dbReference type="Rhea" id="RHEA:81447"/>
        <dbReference type="ChEBI" id="CHEBI:4167"/>
        <dbReference type="ChEBI" id="CHEBI:15377"/>
        <dbReference type="ChEBI" id="CHEBI:83264"/>
        <dbReference type="ChEBI" id="CHEBI:83273"/>
    </reaction>
    <physiologicalReaction direction="left-to-right" evidence="10">
        <dbReference type="Rhea" id="RHEA:81448"/>
    </physiologicalReaction>
</comment>
<dbReference type="GO" id="GO:0005764">
    <property type="term" value="C:lysosome"/>
    <property type="evidence" value="ECO:0007669"/>
    <property type="project" value="UniProtKB-ARBA"/>
</dbReference>
<evidence type="ECO:0000313" key="16">
    <source>
        <dbReference type="EMBL" id="GFU15716.1"/>
    </source>
</evidence>
<dbReference type="GO" id="GO:0006066">
    <property type="term" value="P:alcohol metabolic process"/>
    <property type="evidence" value="ECO:0007669"/>
    <property type="project" value="UniProtKB-ARBA"/>
</dbReference>
<dbReference type="Gene3D" id="3.20.20.80">
    <property type="entry name" value="Glycosidases"/>
    <property type="match status" value="1"/>
</dbReference>
<evidence type="ECO:0000259" key="14">
    <source>
        <dbReference type="Pfam" id="PF02055"/>
    </source>
</evidence>
<protein>
    <recommendedName>
        <fullName evidence="5 12">Glucosylceramidase</fullName>
        <ecNumber evidence="5 12">3.2.1.45</ecNumber>
    </recommendedName>
</protein>